<evidence type="ECO:0000256" key="1">
    <source>
        <dbReference type="ARBA" id="ARBA00001973"/>
    </source>
</evidence>
<evidence type="ECO:0000256" key="7">
    <source>
        <dbReference type="ARBA" id="ARBA00023002"/>
    </source>
</evidence>
<keyword evidence="21" id="KW-1185">Reference proteome</keyword>
<dbReference type="GO" id="GO:0004497">
    <property type="term" value="F:monooxygenase activity"/>
    <property type="evidence" value="ECO:0007669"/>
    <property type="project" value="UniProtKB-KW"/>
</dbReference>
<protein>
    <recommendedName>
        <fullName evidence="15">lytic cellulose monooxygenase (C4-dehydrogenating)</fullName>
        <ecNumber evidence="15">1.14.99.56</ecNumber>
    </recommendedName>
</protein>
<evidence type="ECO:0000256" key="16">
    <source>
        <dbReference type="SAM" id="MobiDB-lite"/>
    </source>
</evidence>
<feature type="signal peptide" evidence="17">
    <location>
        <begin position="1"/>
        <end position="27"/>
    </location>
</feature>
<dbReference type="InterPro" id="IPR008427">
    <property type="entry name" value="Extracellular_membr_CFEM_dom"/>
</dbReference>
<keyword evidence="4" id="KW-0479">Metal-binding</keyword>
<evidence type="ECO:0000256" key="12">
    <source>
        <dbReference type="ARBA" id="ARBA00023326"/>
    </source>
</evidence>
<evidence type="ECO:0000256" key="13">
    <source>
        <dbReference type="ARBA" id="ARBA00044502"/>
    </source>
</evidence>
<evidence type="ECO:0000256" key="6">
    <source>
        <dbReference type="ARBA" id="ARBA00023001"/>
    </source>
</evidence>
<evidence type="ECO:0000256" key="8">
    <source>
        <dbReference type="ARBA" id="ARBA00023008"/>
    </source>
</evidence>
<dbReference type="EC" id="1.14.99.56" evidence="15"/>
<dbReference type="InterPro" id="IPR005103">
    <property type="entry name" value="AA9_LPMO"/>
</dbReference>
<keyword evidence="10" id="KW-1015">Disulfide bond</keyword>
<dbReference type="Gene3D" id="2.70.50.70">
    <property type="match status" value="1"/>
</dbReference>
<feature type="chain" id="PRO_5040505351" description="lytic cellulose monooxygenase (C4-dehydrogenating)" evidence="17">
    <location>
        <begin position="28"/>
        <end position="479"/>
    </location>
</feature>
<feature type="domain" description="Auxiliary Activity family 9 catalytic" evidence="18">
    <location>
        <begin position="28"/>
        <end position="252"/>
    </location>
</feature>
<evidence type="ECO:0000256" key="3">
    <source>
        <dbReference type="ARBA" id="ARBA00022525"/>
    </source>
</evidence>
<dbReference type="GO" id="GO:0030245">
    <property type="term" value="P:cellulose catabolic process"/>
    <property type="evidence" value="ECO:0007669"/>
    <property type="project" value="UniProtKB-KW"/>
</dbReference>
<feature type="domain" description="CFEM" evidence="19">
    <location>
        <begin position="306"/>
        <end position="374"/>
    </location>
</feature>
<comment type="similarity">
    <text evidence="13">Belongs to the polysaccharide monooxygenase AA9 family.</text>
</comment>
<reference evidence="20" key="1">
    <citation type="submission" date="2013-11" db="EMBL/GenBank/DDBJ databases">
        <title>Genome sequence of the fusiform rust pathogen reveals effectors for host alternation and coevolution with pine.</title>
        <authorList>
            <consortium name="DOE Joint Genome Institute"/>
            <person name="Smith K."/>
            <person name="Pendleton A."/>
            <person name="Kubisiak T."/>
            <person name="Anderson C."/>
            <person name="Salamov A."/>
            <person name="Aerts A."/>
            <person name="Riley R."/>
            <person name="Clum A."/>
            <person name="Lindquist E."/>
            <person name="Ence D."/>
            <person name="Campbell M."/>
            <person name="Kronenberg Z."/>
            <person name="Feau N."/>
            <person name="Dhillon B."/>
            <person name="Hamelin R."/>
            <person name="Burleigh J."/>
            <person name="Smith J."/>
            <person name="Yandell M."/>
            <person name="Nelson C."/>
            <person name="Grigoriev I."/>
            <person name="Davis J."/>
        </authorList>
    </citation>
    <scope>NUCLEOTIDE SEQUENCE</scope>
    <source>
        <strain evidence="20">G11</strain>
    </source>
</reference>
<evidence type="ECO:0000256" key="4">
    <source>
        <dbReference type="ARBA" id="ARBA00022723"/>
    </source>
</evidence>
<keyword evidence="12" id="KW-0624">Polysaccharide degradation</keyword>
<dbReference type="GO" id="GO:0046872">
    <property type="term" value="F:metal ion binding"/>
    <property type="evidence" value="ECO:0007669"/>
    <property type="project" value="UniProtKB-KW"/>
</dbReference>
<proteinExistence type="inferred from homology"/>
<sequence>MTPMTSSLLISLLWTVCSLNLFQLVSAHAYIKQWSADGGQLEFAQKQSLSDTAFRGVSKNTGWIGSKFIDSEAITCGATDTPKGTIAPPGGPFFHTADQSAKKTLSVKAGGKIELVLAGESGKGFPHPNGHIQTYLGYCGPKSNACVDFDASKAKYFKIQAEINAISDKLRPNFDPNVDGNKWEIPIPDFIPPGSFIMRLELITFDQSSDTEGKQDQYYVYCGQIFVTTSQTSISALSQFDSVHFPEAYEAGNRDKHSLPGPSVVSGTAGSKSQKKTCKSQKSSKSSSSDLGGQDFGHGDSSAGHQKLTACGGTCLKAKTTAEELKHLAPTCSPDDLSCLCRSHKWVCAYVSCANDNCQGGKAKDATDEVYSKCGAILASRSRLPSTDYITEHQNPSSTERFKSKSCMDTCFNDNKQLHGSSCSPGNLDCVCKDHAAVCTWAKCAETNCQDNTDTIRLASDAIYEKCSAITHSPVRRKR</sequence>
<keyword evidence="8" id="KW-0186">Copper</keyword>
<dbReference type="AlphaFoldDB" id="A0A9P6NJR2"/>
<evidence type="ECO:0000256" key="11">
    <source>
        <dbReference type="ARBA" id="ARBA00023277"/>
    </source>
</evidence>
<keyword evidence="7" id="KW-0560">Oxidoreductase</keyword>
<keyword evidence="3" id="KW-0964">Secreted</keyword>
<evidence type="ECO:0000259" key="18">
    <source>
        <dbReference type="Pfam" id="PF03443"/>
    </source>
</evidence>
<comment type="subcellular location">
    <subcellularLocation>
        <location evidence="2">Secreted</location>
    </subcellularLocation>
</comment>
<keyword evidence="9" id="KW-0503">Monooxygenase</keyword>
<gene>
    <name evidence="20" type="ORF">CROQUDRAFT_714580</name>
</gene>
<evidence type="ECO:0000313" key="20">
    <source>
        <dbReference type="EMBL" id="KAG0148305.1"/>
    </source>
</evidence>
<keyword evidence="11" id="KW-0119">Carbohydrate metabolism</keyword>
<comment type="caution">
    <text evidence="20">The sequence shown here is derived from an EMBL/GenBank/DDBJ whole genome shotgun (WGS) entry which is preliminary data.</text>
</comment>
<dbReference type="Pfam" id="PF05730">
    <property type="entry name" value="CFEM"/>
    <property type="match status" value="1"/>
</dbReference>
<organism evidence="20 21">
    <name type="scientific">Cronartium quercuum f. sp. fusiforme G11</name>
    <dbReference type="NCBI Taxonomy" id="708437"/>
    <lineage>
        <taxon>Eukaryota</taxon>
        <taxon>Fungi</taxon>
        <taxon>Dikarya</taxon>
        <taxon>Basidiomycota</taxon>
        <taxon>Pucciniomycotina</taxon>
        <taxon>Pucciniomycetes</taxon>
        <taxon>Pucciniales</taxon>
        <taxon>Coleosporiaceae</taxon>
        <taxon>Cronartium</taxon>
    </lineage>
</organism>
<dbReference type="OrthoDB" id="4849160at2759"/>
<accession>A0A9P6NJR2</accession>
<evidence type="ECO:0000256" key="17">
    <source>
        <dbReference type="SAM" id="SignalP"/>
    </source>
</evidence>
<dbReference type="PANTHER" id="PTHR33353:SF10">
    <property type="entry name" value="ENDO-BETA-1,4-GLUCANASE D"/>
    <property type="match status" value="1"/>
</dbReference>
<evidence type="ECO:0000256" key="15">
    <source>
        <dbReference type="ARBA" id="ARBA00047174"/>
    </source>
</evidence>
<dbReference type="Pfam" id="PF03443">
    <property type="entry name" value="AA9"/>
    <property type="match status" value="1"/>
</dbReference>
<comment type="cofactor">
    <cofactor evidence="1">
        <name>Cu(2+)</name>
        <dbReference type="ChEBI" id="CHEBI:29036"/>
    </cofactor>
</comment>
<dbReference type="InterPro" id="IPR049892">
    <property type="entry name" value="AA9"/>
</dbReference>
<name>A0A9P6NJR2_9BASI</name>
<keyword evidence="5 17" id="KW-0732">Signal</keyword>
<evidence type="ECO:0000256" key="2">
    <source>
        <dbReference type="ARBA" id="ARBA00004613"/>
    </source>
</evidence>
<keyword evidence="6" id="KW-0136">Cellulose degradation</keyword>
<dbReference type="Proteomes" id="UP000886653">
    <property type="component" value="Unassembled WGS sequence"/>
</dbReference>
<dbReference type="GO" id="GO:0005576">
    <property type="term" value="C:extracellular region"/>
    <property type="evidence" value="ECO:0007669"/>
    <property type="project" value="UniProtKB-SubCell"/>
</dbReference>
<evidence type="ECO:0000256" key="5">
    <source>
        <dbReference type="ARBA" id="ARBA00022729"/>
    </source>
</evidence>
<evidence type="ECO:0000313" key="21">
    <source>
        <dbReference type="Proteomes" id="UP000886653"/>
    </source>
</evidence>
<evidence type="ECO:0000256" key="10">
    <source>
        <dbReference type="ARBA" id="ARBA00023157"/>
    </source>
</evidence>
<comment type="catalytic activity">
    <reaction evidence="14">
        <text>[(1-&gt;4)-beta-D-glucosyl]n+m + reduced acceptor + O2 = 4-dehydro-beta-D-glucosyl-[(1-&gt;4)-beta-D-glucosyl]n-1 + [(1-&gt;4)-beta-D-glucosyl]m + acceptor + H2O.</text>
        <dbReference type="EC" id="1.14.99.56"/>
    </reaction>
</comment>
<evidence type="ECO:0000256" key="14">
    <source>
        <dbReference type="ARBA" id="ARBA00045077"/>
    </source>
</evidence>
<evidence type="ECO:0000259" key="19">
    <source>
        <dbReference type="Pfam" id="PF05730"/>
    </source>
</evidence>
<dbReference type="EMBL" id="MU167238">
    <property type="protein sequence ID" value="KAG0148305.1"/>
    <property type="molecule type" value="Genomic_DNA"/>
</dbReference>
<feature type="compositionally biased region" description="Low complexity" evidence="16">
    <location>
        <begin position="280"/>
        <end position="289"/>
    </location>
</feature>
<feature type="region of interest" description="Disordered" evidence="16">
    <location>
        <begin position="252"/>
        <end position="301"/>
    </location>
</feature>
<evidence type="ECO:0000256" key="9">
    <source>
        <dbReference type="ARBA" id="ARBA00023033"/>
    </source>
</evidence>
<dbReference type="PANTHER" id="PTHR33353">
    <property type="entry name" value="PUTATIVE (AFU_ORTHOLOGUE AFUA_1G12560)-RELATED"/>
    <property type="match status" value="1"/>
</dbReference>